<proteinExistence type="predicted"/>
<evidence type="ECO:0000313" key="2">
    <source>
        <dbReference type="Proteomes" id="UP001500575"/>
    </source>
</evidence>
<comment type="caution">
    <text evidence="1">The sequence shown here is derived from an EMBL/GenBank/DDBJ whole genome shotgun (WGS) entry which is preliminary data.</text>
</comment>
<dbReference type="PANTHER" id="PTHR36974:SF1">
    <property type="entry name" value="DOXX FAMILY MEMBRANE PROTEIN"/>
    <property type="match status" value="1"/>
</dbReference>
<keyword evidence="2" id="KW-1185">Reference proteome</keyword>
<gene>
    <name evidence="1" type="ORF">GCM10009843_06650</name>
</gene>
<sequence>MSLPKDVALLAGIFAVSGAIHLSRPEVYEPLMPAFVPAHREVILASGVAELACAAGLVHPRTRRLAGLVSAGLLVVVFPGNLKMADDARRSRSTRFKAIAYGRLPLQAPMIRTAWRAARATAPGGPSGGS</sequence>
<accession>A0ABP5JK03</accession>
<protein>
    <submittedName>
        <fullName evidence="1">Membrane protein</fullName>
    </submittedName>
</protein>
<organism evidence="1 2">
    <name type="scientific">Nocardioides bigeumensis</name>
    <dbReference type="NCBI Taxonomy" id="433657"/>
    <lineage>
        <taxon>Bacteria</taxon>
        <taxon>Bacillati</taxon>
        <taxon>Actinomycetota</taxon>
        <taxon>Actinomycetes</taxon>
        <taxon>Propionibacteriales</taxon>
        <taxon>Nocardioidaceae</taxon>
        <taxon>Nocardioides</taxon>
    </lineage>
</organism>
<reference evidence="2" key="1">
    <citation type="journal article" date="2019" name="Int. J. Syst. Evol. Microbiol.">
        <title>The Global Catalogue of Microorganisms (GCM) 10K type strain sequencing project: providing services to taxonomists for standard genome sequencing and annotation.</title>
        <authorList>
            <consortium name="The Broad Institute Genomics Platform"/>
            <consortium name="The Broad Institute Genome Sequencing Center for Infectious Disease"/>
            <person name="Wu L."/>
            <person name="Ma J."/>
        </authorList>
    </citation>
    <scope>NUCLEOTIDE SEQUENCE [LARGE SCALE GENOMIC DNA]</scope>
    <source>
        <strain evidence="2">JCM 16021</strain>
    </source>
</reference>
<dbReference type="EMBL" id="BAAAQQ010000002">
    <property type="protein sequence ID" value="GAA2116444.1"/>
    <property type="molecule type" value="Genomic_DNA"/>
</dbReference>
<evidence type="ECO:0000313" key="1">
    <source>
        <dbReference type="EMBL" id="GAA2116444.1"/>
    </source>
</evidence>
<name>A0ABP5JK03_9ACTN</name>
<dbReference type="RefSeq" id="WP_344302194.1">
    <property type="nucleotide sequence ID" value="NZ_BAAAQQ010000002.1"/>
</dbReference>
<dbReference type="PANTHER" id="PTHR36974">
    <property type="entry name" value="MEMBRANE PROTEIN-RELATED"/>
    <property type="match status" value="1"/>
</dbReference>
<dbReference type="Proteomes" id="UP001500575">
    <property type="component" value="Unassembled WGS sequence"/>
</dbReference>